<keyword evidence="2" id="KW-0805">Transcription regulation</keyword>
<dbReference type="Pfam" id="PF08281">
    <property type="entry name" value="Sigma70_r4_2"/>
    <property type="match status" value="1"/>
</dbReference>
<feature type="domain" description="RNA polymerase sigma-70 region 2" evidence="5">
    <location>
        <begin position="26"/>
        <end position="91"/>
    </location>
</feature>
<keyword evidence="3" id="KW-0731">Sigma factor</keyword>
<reference evidence="8" key="1">
    <citation type="submission" date="2024-03" db="EMBL/GenBank/DDBJ databases">
        <title>Chitinophaga horti sp. nov., isolated from garden soil.</title>
        <authorList>
            <person name="Lee D.S."/>
            <person name="Han D.M."/>
            <person name="Baek J.H."/>
            <person name="Choi D.G."/>
            <person name="Jeon J.H."/>
            <person name="Jeon C.O."/>
        </authorList>
    </citation>
    <scope>NUCLEOTIDE SEQUENCE [LARGE SCALE GENOMIC DNA]</scope>
    <source>
        <strain evidence="8">GPA1</strain>
    </source>
</reference>
<keyword evidence="8" id="KW-1185">Reference proteome</keyword>
<dbReference type="InterPro" id="IPR013249">
    <property type="entry name" value="RNA_pol_sigma70_r4_t2"/>
</dbReference>
<sequence length="198" mass="22514">MHEIPHSDSEMLRLLALGDEQAFQTLFERYWDAVYSTSLVLTKSAAIAEDIAQDVFTILWEKRATLPEVSRLEGYLFITARNLIYSRLRKLASGDAYRQYVLQFLHEGGAQQADHAAEFRELEQCVLTAIRQLPPQQQRAFTLSRFEGMRHEEIATTMGVSRITIKSYIVQAIASLRKALSNHPSGAMGALWAMIFFS</sequence>
<feature type="domain" description="RNA polymerase sigma factor 70 region 4 type 2" evidence="6">
    <location>
        <begin position="124"/>
        <end position="175"/>
    </location>
</feature>
<proteinExistence type="inferred from homology"/>
<dbReference type="Gene3D" id="1.10.1740.10">
    <property type="match status" value="1"/>
</dbReference>
<dbReference type="Gene3D" id="1.10.10.10">
    <property type="entry name" value="Winged helix-like DNA-binding domain superfamily/Winged helix DNA-binding domain"/>
    <property type="match status" value="1"/>
</dbReference>
<evidence type="ECO:0000256" key="3">
    <source>
        <dbReference type="ARBA" id="ARBA00023082"/>
    </source>
</evidence>
<keyword evidence="4" id="KW-0804">Transcription</keyword>
<evidence type="ECO:0000256" key="2">
    <source>
        <dbReference type="ARBA" id="ARBA00023015"/>
    </source>
</evidence>
<evidence type="ECO:0000259" key="6">
    <source>
        <dbReference type="Pfam" id="PF08281"/>
    </source>
</evidence>
<dbReference type="NCBIfam" id="TIGR02937">
    <property type="entry name" value="sigma70-ECF"/>
    <property type="match status" value="1"/>
</dbReference>
<dbReference type="InterPro" id="IPR039425">
    <property type="entry name" value="RNA_pol_sigma-70-like"/>
</dbReference>
<dbReference type="Pfam" id="PF04542">
    <property type="entry name" value="Sigma70_r2"/>
    <property type="match status" value="1"/>
</dbReference>
<dbReference type="CDD" id="cd06171">
    <property type="entry name" value="Sigma70_r4"/>
    <property type="match status" value="1"/>
</dbReference>
<dbReference type="NCBIfam" id="TIGR02985">
    <property type="entry name" value="Sig70_bacteroi1"/>
    <property type="match status" value="1"/>
</dbReference>
<evidence type="ECO:0000313" key="8">
    <source>
        <dbReference type="Proteomes" id="UP001485459"/>
    </source>
</evidence>
<evidence type="ECO:0000313" key="7">
    <source>
        <dbReference type="EMBL" id="WZN40392.1"/>
    </source>
</evidence>
<dbReference type="SUPFAM" id="SSF88659">
    <property type="entry name" value="Sigma3 and sigma4 domains of RNA polymerase sigma factors"/>
    <property type="match status" value="1"/>
</dbReference>
<evidence type="ECO:0000256" key="1">
    <source>
        <dbReference type="ARBA" id="ARBA00010641"/>
    </source>
</evidence>
<accession>A0ABZ2YM20</accession>
<name>A0ABZ2YM20_9BACT</name>
<dbReference type="InterPro" id="IPR013325">
    <property type="entry name" value="RNA_pol_sigma_r2"/>
</dbReference>
<dbReference type="InterPro" id="IPR014284">
    <property type="entry name" value="RNA_pol_sigma-70_dom"/>
</dbReference>
<dbReference type="InterPro" id="IPR036388">
    <property type="entry name" value="WH-like_DNA-bd_sf"/>
</dbReference>
<dbReference type="InterPro" id="IPR014327">
    <property type="entry name" value="RNA_pol_sigma70_bacteroid"/>
</dbReference>
<dbReference type="EMBL" id="CP149822">
    <property type="protein sequence ID" value="WZN40392.1"/>
    <property type="molecule type" value="Genomic_DNA"/>
</dbReference>
<evidence type="ECO:0000259" key="5">
    <source>
        <dbReference type="Pfam" id="PF04542"/>
    </source>
</evidence>
<gene>
    <name evidence="7" type="ORF">WJU16_20710</name>
</gene>
<dbReference type="InterPro" id="IPR013324">
    <property type="entry name" value="RNA_pol_sigma_r3/r4-like"/>
</dbReference>
<comment type="similarity">
    <text evidence="1">Belongs to the sigma-70 factor family. ECF subfamily.</text>
</comment>
<dbReference type="RefSeq" id="WP_341835315.1">
    <property type="nucleotide sequence ID" value="NZ_CP149822.1"/>
</dbReference>
<organism evidence="7 8">
    <name type="scientific">Chitinophaga pollutisoli</name>
    <dbReference type="NCBI Taxonomy" id="3133966"/>
    <lineage>
        <taxon>Bacteria</taxon>
        <taxon>Pseudomonadati</taxon>
        <taxon>Bacteroidota</taxon>
        <taxon>Chitinophagia</taxon>
        <taxon>Chitinophagales</taxon>
        <taxon>Chitinophagaceae</taxon>
        <taxon>Chitinophaga</taxon>
    </lineage>
</organism>
<dbReference type="SUPFAM" id="SSF88946">
    <property type="entry name" value="Sigma2 domain of RNA polymerase sigma factors"/>
    <property type="match status" value="1"/>
</dbReference>
<protein>
    <submittedName>
        <fullName evidence="7">RNA polymerase sigma-70 factor</fullName>
    </submittedName>
</protein>
<dbReference type="InterPro" id="IPR007627">
    <property type="entry name" value="RNA_pol_sigma70_r2"/>
</dbReference>
<dbReference type="PANTHER" id="PTHR43133:SF46">
    <property type="entry name" value="RNA POLYMERASE SIGMA-70 FACTOR ECF SUBFAMILY"/>
    <property type="match status" value="1"/>
</dbReference>
<dbReference type="Proteomes" id="UP001485459">
    <property type="component" value="Chromosome"/>
</dbReference>
<dbReference type="PANTHER" id="PTHR43133">
    <property type="entry name" value="RNA POLYMERASE ECF-TYPE SIGMA FACTO"/>
    <property type="match status" value="1"/>
</dbReference>
<evidence type="ECO:0000256" key="4">
    <source>
        <dbReference type="ARBA" id="ARBA00023163"/>
    </source>
</evidence>